<dbReference type="RefSeq" id="WP_314207423.1">
    <property type="nucleotide sequence ID" value="NZ_JAVTLL010000045.1"/>
</dbReference>
<organism evidence="1 2">
    <name type="scientific">Streptomyces justiciae</name>
    <dbReference type="NCBI Taxonomy" id="2780140"/>
    <lineage>
        <taxon>Bacteria</taxon>
        <taxon>Bacillati</taxon>
        <taxon>Actinomycetota</taxon>
        <taxon>Actinomycetes</taxon>
        <taxon>Kitasatosporales</taxon>
        <taxon>Streptomycetaceae</taxon>
        <taxon>Streptomyces</taxon>
    </lineage>
</organism>
<proteinExistence type="predicted"/>
<keyword evidence="2" id="KW-1185">Reference proteome</keyword>
<evidence type="ECO:0000313" key="1">
    <source>
        <dbReference type="EMBL" id="MDT7847229.1"/>
    </source>
</evidence>
<dbReference type="InterPro" id="IPR046200">
    <property type="entry name" value="DUF6233"/>
</dbReference>
<accession>A0ABU3M6U4</accession>
<name>A0ABU3M6U4_9ACTN</name>
<comment type="caution">
    <text evidence="1">The sequence shown here is derived from an EMBL/GenBank/DDBJ whole genome shotgun (WGS) entry which is preliminary data.</text>
</comment>
<dbReference type="EMBL" id="JAVTLL010000045">
    <property type="protein sequence ID" value="MDT7847229.1"/>
    <property type="molecule type" value="Genomic_DNA"/>
</dbReference>
<reference evidence="2" key="1">
    <citation type="submission" date="2023-07" db="EMBL/GenBank/DDBJ databases">
        <title>Draft genome sequence of the endophytic actinobacterium Streptomyces justiciae WPN32, a potential antibiotic producer.</title>
        <authorList>
            <person name="Yasawong M."/>
            <person name="Pana W."/>
            <person name="Ganta P."/>
            <person name="Santapan N."/>
            <person name="Songngamsuk T."/>
            <person name="Phatcharaharikarn M."/>
            <person name="Kerdtoob S."/>
            <person name="Nantapong N."/>
        </authorList>
    </citation>
    <scope>NUCLEOTIDE SEQUENCE [LARGE SCALE GENOMIC DNA]</scope>
    <source>
        <strain evidence="2">WPN32</strain>
    </source>
</reference>
<evidence type="ECO:0000313" key="2">
    <source>
        <dbReference type="Proteomes" id="UP001257948"/>
    </source>
</evidence>
<protein>
    <submittedName>
        <fullName evidence="1">DUF6233 domain-containing protein</fullName>
    </submittedName>
</protein>
<dbReference type="Pfam" id="PF19746">
    <property type="entry name" value="DUF6233"/>
    <property type="match status" value="1"/>
</dbReference>
<dbReference type="Proteomes" id="UP001257948">
    <property type="component" value="Unassembled WGS sequence"/>
</dbReference>
<gene>
    <name evidence="1" type="ORF">RQC66_41555</name>
</gene>
<sequence length="141" mass="15392">MNDLPPDSARLRAILEHLDKQIADNETVATYLRLQRDAVQAALARAEPSPARPRRSGRLAKGAAPLRSLGIAHAQPRPRFVVQQKRTPRGPEPSIIHVADCTMIEGTPHSITAHDARVALTDPTIEPCGFCRPDTELGILD</sequence>